<dbReference type="EMBL" id="JBHTBH010000005">
    <property type="protein sequence ID" value="MFC7328633.1"/>
    <property type="molecule type" value="Genomic_DNA"/>
</dbReference>
<name>A0ABW2KGX3_9ACTN</name>
<reference evidence="4" key="1">
    <citation type="journal article" date="2019" name="Int. J. Syst. Evol. Microbiol.">
        <title>The Global Catalogue of Microorganisms (GCM) 10K type strain sequencing project: providing services to taxonomists for standard genome sequencing and annotation.</title>
        <authorList>
            <consortium name="The Broad Institute Genomics Platform"/>
            <consortium name="The Broad Institute Genome Sequencing Center for Infectious Disease"/>
            <person name="Wu L."/>
            <person name="Ma J."/>
        </authorList>
    </citation>
    <scope>NUCLEOTIDE SEQUENCE [LARGE SCALE GENOMIC DNA]</scope>
    <source>
        <strain evidence="4">CGMCC 4.7382</strain>
    </source>
</reference>
<evidence type="ECO:0000259" key="2">
    <source>
        <dbReference type="Pfam" id="PF00668"/>
    </source>
</evidence>
<evidence type="ECO:0000256" key="1">
    <source>
        <dbReference type="SAM" id="MobiDB-lite"/>
    </source>
</evidence>
<dbReference type="PANTHER" id="PTHR45527:SF1">
    <property type="entry name" value="FATTY ACID SYNTHASE"/>
    <property type="match status" value="1"/>
</dbReference>
<accession>A0ABW2KGX3</accession>
<sequence length="494" mass="52632">MVRIVRRRIPFSGRAGEGPATWAQRQMWRLIQQRMPDSAFYDHSLGCELPGGLTLEDVLSQIARLVERHDSLRTLFRYEDGVLTQRVVGSGLLDVAVLLADGAEEPHSRDLFLAHQAEMCGTGFDLAAEPPFRPLVGLVDGTPRGLGFCVPHVAADLPASRIVIEELRTALTAVAAGEPPPVLPAARRPLDEAAFERSERGRALNEAALRHWRAQLARLPPTMFPGPGVAAADPRFQSGALESRAMRLALDTLAARYRVSVSAVALTAIAAVLGAYSGLPRCGLQLIVGNRFVPELRRAVLNAIQEVPVAVDLRAGTFQEVARATFRTALAAYRNARYDPDDADSLVAEAGRARGAAIELGCYFNDIRRPAEPGAVAAAATAEEVRAAVPASRFAATDPQEREAAYFVLMDTPDVLSGRSASVVLELCADTRHIPPPVIEEVLRGVERLLVAAVEREIGPEELPAATGVTPAGGGGPAQPARAGRLPVAEGGAA</sequence>
<proteinExistence type="predicted"/>
<dbReference type="Pfam" id="PF00668">
    <property type="entry name" value="Condensation"/>
    <property type="match status" value="1"/>
</dbReference>
<feature type="domain" description="Condensation" evidence="2">
    <location>
        <begin position="17"/>
        <end position="339"/>
    </location>
</feature>
<dbReference type="RefSeq" id="WP_379871281.1">
    <property type="nucleotide sequence ID" value="NZ_JBHTBH010000005.1"/>
</dbReference>
<dbReference type="SUPFAM" id="SSF52777">
    <property type="entry name" value="CoA-dependent acyltransferases"/>
    <property type="match status" value="2"/>
</dbReference>
<evidence type="ECO:0000313" key="3">
    <source>
        <dbReference type="EMBL" id="MFC7328633.1"/>
    </source>
</evidence>
<dbReference type="Gene3D" id="3.30.559.30">
    <property type="entry name" value="Nonribosomal peptide synthetase, condensation domain"/>
    <property type="match status" value="1"/>
</dbReference>
<dbReference type="PANTHER" id="PTHR45527">
    <property type="entry name" value="NONRIBOSOMAL PEPTIDE SYNTHETASE"/>
    <property type="match status" value="1"/>
</dbReference>
<keyword evidence="4" id="KW-1185">Reference proteome</keyword>
<organism evidence="3 4">
    <name type="scientific">Marinactinospora rubrisoli</name>
    <dbReference type="NCBI Taxonomy" id="2715399"/>
    <lineage>
        <taxon>Bacteria</taxon>
        <taxon>Bacillati</taxon>
        <taxon>Actinomycetota</taxon>
        <taxon>Actinomycetes</taxon>
        <taxon>Streptosporangiales</taxon>
        <taxon>Nocardiopsidaceae</taxon>
        <taxon>Marinactinospora</taxon>
    </lineage>
</organism>
<dbReference type="InterPro" id="IPR023213">
    <property type="entry name" value="CAT-like_dom_sf"/>
</dbReference>
<dbReference type="Proteomes" id="UP001596540">
    <property type="component" value="Unassembled WGS sequence"/>
</dbReference>
<feature type="compositionally biased region" description="Low complexity" evidence="1">
    <location>
        <begin position="478"/>
        <end position="487"/>
    </location>
</feature>
<evidence type="ECO:0000313" key="4">
    <source>
        <dbReference type="Proteomes" id="UP001596540"/>
    </source>
</evidence>
<gene>
    <name evidence="3" type="ORF">ACFQRF_12855</name>
</gene>
<protein>
    <submittedName>
        <fullName evidence="3">Condensation domain-containing protein</fullName>
    </submittedName>
</protein>
<dbReference type="Gene3D" id="3.30.559.10">
    <property type="entry name" value="Chloramphenicol acetyltransferase-like domain"/>
    <property type="match status" value="1"/>
</dbReference>
<dbReference type="InterPro" id="IPR001242">
    <property type="entry name" value="Condensation_dom"/>
</dbReference>
<feature type="region of interest" description="Disordered" evidence="1">
    <location>
        <begin position="462"/>
        <end position="494"/>
    </location>
</feature>
<comment type="caution">
    <text evidence="3">The sequence shown here is derived from an EMBL/GenBank/DDBJ whole genome shotgun (WGS) entry which is preliminary data.</text>
</comment>